<dbReference type="Proteomes" id="UP000823612">
    <property type="component" value="Unassembled WGS sequence"/>
</dbReference>
<dbReference type="AlphaFoldDB" id="A0A9D9GZ76"/>
<evidence type="ECO:0000313" key="3">
    <source>
        <dbReference type="Proteomes" id="UP000823612"/>
    </source>
</evidence>
<protein>
    <submittedName>
        <fullName evidence="2">Uncharacterized protein</fullName>
    </submittedName>
</protein>
<keyword evidence="1" id="KW-0812">Transmembrane</keyword>
<accession>A0A9D9GZ76</accession>
<feature type="transmembrane region" description="Helical" evidence="1">
    <location>
        <begin position="34"/>
        <end position="67"/>
    </location>
</feature>
<reference evidence="2" key="2">
    <citation type="journal article" date="2021" name="PeerJ">
        <title>Extensive microbial diversity within the chicken gut microbiome revealed by metagenomics and culture.</title>
        <authorList>
            <person name="Gilroy R."/>
            <person name="Ravi A."/>
            <person name="Getino M."/>
            <person name="Pursley I."/>
            <person name="Horton D.L."/>
            <person name="Alikhan N.F."/>
            <person name="Baker D."/>
            <person name="Gharbi K."/>
            <person name="Hall N."/>
            <person name="Watson M."/>
            <person name="Adriaenssens E.M."/>
            <person name="Foster-Nyarko E."/>
            <person name="Jarju S."/>
            <person name="Secka A."/>
            <person name="Antonio M."/>
            <person name="Oren A."/>
            <person name="Chaudhuri R.R."/>
            <person name="La Ragione R."/>
            <person name="Hildebrand F."/>
            <person name="Pallen M.J."/>
        </authorList>
    </citation>
    <scope>NUCLEOTIDE SEQUENCE</scope>
    <source>
        <strain evidence="2">2889</strain>
    </source>
</reference>
<sequence>MTWLIVIGVVALIGAIIGFFASKKGERGEGAATGAAAGAVGCGIILAQIFMWGIGIMLLILLFSWLFG</sequence>
<reference evidence="2" key="1">
    <citation type="submission" date="2020-10" db="EMBL/GenBank/DDBJ databases">
        <authorList>
            <person name="Gilroy R."/>
        </authorList>
    </citation>
    <scope>NUCLEOTIDE SEQUENCE</scope>
    <source>
        <strain evidence="2">2889</strain>
    </source>
</reference>
<keyword evidence="1" id="KW-1133">Transmembrane helix</keyword>
<evidence type="ECO:0000313" key="2">
    <source>
        <dbReference type="EMBL" id="MBO8432485.1"/>
    </source>
</evidence>
<organism evidence="2 3">
    <name type="scientific">Candidatus Pullibacteroides excrementavium</name>
    <dbReference type="NCBI Taxonomy" id="2840905"/>
    <lineage>
        <taxon>Bacteria</taxon>
        <taxon>Pseudomonadati</taxon>
        <taxon>Bacteroidota</taxon>
        <taxon>Bacteroidia</taxon>
        <taxon>Bacteroidales</taxon>
        <taxon>Candidatus Pullibacteroides</taxon>
    </lineage>
</organism>
<keyword evidence="1" id="KW-0472">Membrane</keyword>
<proteinExistence type="predicted"/>
<dbReference type="EMBL" id="JADIMZ010000062">
    <property type="protein sequence ID" value="MBO8432485.1"/>
    <property type="molecule type" value="Genomic_DNA"/>
</dbReference>
<evidence type="ECO:0000256" key="1">
    <source>
        <dbReference type="SAM" id="Phobius"/>
    </source>
</evidence>
<comment type="caution">
    <text evidence="2">The sequence shown here is derived from an EMBL/GenBank/DDBJ whole genome shotgun (WGS) entry which is preliminary data.</text>
</comment>
<name>A0A9D9GZ76_9BACT</name>
<gene>
    <name evidence="2" type="ORF">IAB08_04230</name>
</gene>
<feature type="transmembrane region" description="Helical" evidence="1">
    <location>
        <begin position="6"/>
        <end position="22"/>
    </location>
</feature>